<evidence type="ECO:0000313" key="6">
    <source>
        <dbReference type="EMBL" id="KIL00462.1"/>
    </source>
</evidence>
<feature type="region of interest" description="Disordered" evidence="5">
    <location>
        <begin position="668"/>
        <end position="716"/>
    </location>
</feature>
<feature type="compositionally biased region" description="Basic and acidic residues" evidence="5">
    <location>
        <begin position="702"/>
        <end position="714"/>
    </location>
</feature>
<dbReference type="InterPro" id="IPR016024">
    <property type="entry name" value="ARM-type_fold"/>
</dbReference>
<evidence type="ECO:0000256" key="1">
    <source>
        <dbReference type="ARBA" id="ARBA00016427"/>
    </source>
</evidence>
<feature type="region of interest" description="Disordered" evidence="5">
    <location>
        <begin position="500"/>
        <end position="525"/>
    </location>
</feature>
<keyword evidence="2" id="KW-0677">Repeat</keyword>
<dbReference type="GO" id="GO:0005730">
    <property type="term" value="C:nucleolus"/>
    <property type="evidence" value="ECO:0007669"/>
    <property type="project" value="TreeGrafter"/>
</dbReference>
<gene>
    <name evidence="6" type="ORF">PAXRUDRAFT_29793</name>
</gene>
<evidence type="ECO:0000256" key="4">
    <source>
        <dbReference type="ARBA" id="ARBA00031929"/>
    </source>
</evidence>
<evidence type="ECO:0000256" key="5">
    <source>
        <dbReference type="SAM" id="MobiDB-lite"/>
    </source>
</evidence>
<dbReference type="Gene3D" id="1.25.10.10">
    <property type="entry name" value="Leucine-rich Repeat Variant"/>
    <property type="match status" value="3"/>
</dbReference>
<dbReference type="SUPFAM" id="SSF48371">
    <property type="entry name" value="ARM repeat"/>
    <property type="match status" value="2"/>
</dbReference>
<dbReference type="AlphaFoldDB" id="A0A0D0E6B3"/>
<dbReference type="SMART" id="SM00025">
    <property type="entry name" value="Pumilio"/>
    <property type="match status" value="5"/>
</dbReference>
<protein>
    <recommendedName>
        <fullName evidence="1">Nucleolar protein 9</fullName>
    </recommendedName>
    <alternativeName>
        <fullName evidence="3 4">Pumilio domain-containing protein NOP9</fullName>
    </alternativeName>
</protein>
<reference evidence="6 7" key="1">
    <citation type="submission" date="2014-04" db="EMBL/GenBank/DDBJ databases">
        <authorList>
            <consortium name="DOE Joint Genome Institute"/>
            <person name="Kuo A."/>
            <person name="Kohler A."/>
            <person name="Jargeat P."/>
            <person name="Nagy L.G."/>
            <person name="Floudas D."/>
            <person name="Copeland A."/>
            <person name="Barry K.W."/>
            <person name="Cichocki N."/>
            <person name="Veneault-Fourrey C."/>
            <person name="LaButti K."/>
            <person name="Lindquist E.A."/>
            <person name="Lipzen A."/>
            <person name="Lundell T."/>
            <person name="Morin E."/>
            <person name="Murat C."/>
            <person name="Sun H."/>
            <person name="Tunlid A."/>
            <person name="Henrissat B."/>
            <person name="Grigoriev I.V."/>
            <person name="Hibbett D.S."/>
            <person name="Martin F."/>
            <person name="Nordberg H.P."/>
            <person name="Cantor M.N."/>
            <person name="Hua S.X."/>
        </authorList>
    </citation>
    <scope>NUCLEOTIDE SEQUENCE [LARGE SCALE GENOMIC DNA]</scope>
    <source>
        <strain evidence="6 7">Ve08.2h10</strain>
    </source>
</reference>
<dbReference type="InterPro" id="IPR040000">
    <property type="entry name" value="NOP9"/>
</dbReference>
<dbReference type="Pfam" id="PF22493">
    <property type="entry name" value="PUF_NOP9"/>
    <property type="match status" value="1"/>
</dbReference>
<dbReference type="Proteomes" id="UP000054538">
    <property type="component" value="Unassembled WGS sequence"/>
</dbReference>
<dbReference type="GO" id="GO:0000447">
    <property type="term" value="P:endonucleolytic cleavage in ITS1 to separate SSU-rRNA from 5.8S rRNA and LSU-rRNA from tricistronic rRNA transcript (SSU-rRNA, 5.8S rRNA, LSU-rRNA)"/>
    <property type="evidence" value="ECO:0007669"/>
    <property type="project" value="TreeGrafter"/>
</dbReference>
<dbReference type="PANTHER" id="PTHR13102:SF0">
    <property type="entry name" value="NUCLEOLAR PROTEIN 9"/>
    <property type="match status" value="1"/>
</dbReference>
<sequence length="776" mass="85960">MPRELRKRGKKHKKSNEHGPSEDQPLQAQKGCHEKPSEPSWIISIPQAEDAHPEALFGYVDPDIKAYFRTVDEQIRAWQEDERQPETDNDDLDPNEAKRLFFVAALNEMTGKEKQLATDPDCSVVLERMAHSMDDFVRRVFIDSLSGSFEALSKHRFASHVCQTLFSVASGSISRETKGILPEVPDTEDKGELRTLTQLVLDICEEFRPSFNSLIMDPFASHVLRSLLLLLCPTVLPEDSSAHKSVRSKKSTSWKVKQGKMKSVFSSDKGDAQDSRALVPSEFRDAAARFLQTLKSGLDANEVRALAANKVASPLLQLVLEIEADQGGASFPGSLMDRVLVGMITAYHSDPDISPEASDYLVTLLRDPTSSHLLETLVSRCPGQAFNLIWKTYFGGNLARLAFHPVANFVVAKAVERLDSSQLGGALDELRSSLSKMTKSSRTGVLRALIDRSCTLESHEKDVCEATFAAVEISSPEHRKELVSCVLLLKSLEEYQALPPAGEPLADTDRKKKSGRKSEAENPREPKIQGALILQSLLRLKEPHCLIVVDSISELSMEDLMGIAHNATSSRVLDAIIESPTVSFKSKRRFTMSLIGHYHTLVDDRIGSRVGDRCWNFADPYLREKIARSLIPFENFLAASFYGKFFARNLNLYLLQRRPEEWKTLQSNNKANAHKAKQPSSQAPTSHSGPSAPGTPVVPKIRSLDEPSKKRSAPEDEIDAVFEAALGNKTKKAAVGHVSAQQARGSMDQQMSEVLGAIHMAPAGQSGRTKKKRKHV</sequence>
<feature type="compositionally biased region" description="Polar residues" evidence="5">
    <location>
        <begin position="678"/>
        <end position="689"/>
    </location>
</feature>
<dbReference type="PANTHER" id="PTHR13102">
    <property type="entry name" value="NUCLEOLAR PROTEIN 9"/>
    <property type="match status" value="1"/>
</dbReference>
<organism evidence="6 7">
    <name type="scientific">Paxillus rubicundulus Ve08.2h10</name>
    <dbReference type="NCBI Taxonomy" id="930991"/>
    <lineage>
        <taxon>Eukaryota</taxon>
        <taxon>Fungi</taxon>
        <taxon>Dikarya</taxon>
        <taxon>Basidiomycota</taxon>
        <taxon>Agaricomycotina</taxon>
        <taxon>Agaricomycetes</taxon>
        <taxon>Agaricomycetidae</taxon>
        <taxon>Boletales</taxon>
        <taxon>Paxilineae</taxon>
        <taxon>Paxillaceae</taxon>
        <taxon>Paxillus</taxon>
    </lineage>
</organism>
<accession>A0A0D0E6B3</accession>
<feature type="region of interest" description="Disordered" evidence="5">
    <location>
        <begin position="1"/>
        <end position="41"/>
    </location>
</feature>
<name>A0A0D0E6B3_9AGAM</name>
<dbReference type="EMBL" id="KN824833">
    <property type="protein sequence ID" value="KIL00462.1"/>
    <property type="molecule type" value="Genomic_DNA"/>
</dbReference>
<feature type="compositionally biased region" description="Basic residues" evidence="5">
    <location>
        <begin position="1"/>
        <end position="15"/>
    </location>
</feature>
<dbReference type="GO" id="GO:0030686">
    <property type="term" value="C:90S preribosome"/>
    <property type="evidence" value="ECO:0007669"/>
    <property type="project" value="TreeGrafter"/>
</dbReference>
<dbReference type="FunCoup" id="A0A0D0E6B3">
    <property type="interactions" value="484"/>
</dbReference>
<dbReference type="GO" id="GO:0000472">
    <property type="term" value="P:endonucleolytic cleavage to generate mature 5'-end of SSU-rRNA from (SSU-rRNA, 5.8S rRNA, LSU-rRNA)"/>
    <property type="evidence" value="ECO:0007669"/>
    <property type="project" value="TreeGrafter"/>
</dbReference>
<dbReference type="GO" id="GO:0030688">
    <property type="term" value="C:preribosome, small subunit precursor"/>
    <property type="evidence" value="ECO:0007669"/>
    <property type="project" value="TreeGrafter"/>
</dbReference>
<dbReference type="InterPro" id="IPR001313">
    <property type="entry name" value="Pumilio_RNA-bd_rpt"/>
</dbReference>
<dbReference type="InterPro" id="IPR011989">
    <property type="entry name" value="ARM-like"/>
</dbReference>
<evidence type="ECO:0000256" key="3">
    <source>
        <dbReference type="ARBA" id="ARBA00030932"/>
    </source>
</evidence>
<evidence type="ECO:0000256" key="2">
    <source>
        <dbReference type="ARBA" id="ARBA00022737"/>
    </source>
</evidence>
<proteinExistence type="predicted"/>
<dbReference type="OrthoDB" id="392571at2759"/>
<reference evidence="7" key="2">
    <citation type="submission" date="2015-01" db="EMBL/GenBank/DDBJ databases">
        <title>Evolutionary Origins and Diversification of the Mycorrhizal Mutualists.</title>
        <authorList>
            <consortium name="DOE Joint Genome Institute"/>
            <consortium name="Mycorrhizal Genomics Consortium"/>
            <person name="Kohler A."/>
            <person name="Kuo A."/>
            <person name="Nagy L.G."/>
            <person name="Floudas D."/>
            <person name="Copeland A."/>
            <person name="Barry K.W."/>
            <person name="Cichocki N."/>
            <person name="Veneault-Fourrey C."/>
            <person name="LaButti K."/>
            <person name="Lindquist E.A."/>
            <person name="Lipzen A."/>
            <person name="Lundell T."/>
            <person name="Morin E."/>
            <person name="Murat C."/>
            <person name="Riley R."/>
            <person name="Ohm R."/>
            <person name="Sun H."/>
            <person name="Tunlid A."/>
            <person name="Henrissat B."/>
            <person name="Grigoriev I.V."/>
            <person name="Hibbett D.S."/>
            <person name="Martin F."/>
        </authorList>
    </citation>
    <scope>NUCLEOTIDE SEQUENCE [LARGE SCALE GENOMIC DNA]</scope>
    <source>
        <strain evidence="7">Ve08.2h10</strain>
    </source>
</reference>
<dbReference type="GO" id="GO:0000056">
    <property type="term" value="P:ribosomal small subunit export from nucleus"/>
    <property type="evidence" value="ECO:0007669"/>
    <property type="project" value="TreeGrafter"/>
</dbReference>
<dbReference type="GO" id="GO:0000480">
    <property type="term" value="P:endonucleolytic cleavage in 5'-ETS of tricistronic rRNA transcript (SSU-rRNA, 5.8S rRNA, LSU-rRNA)"/>
    <property type="evidence" value="ECO:0007669"/>
    <property type="project" value="TreeGrafter"/>
</dbReference>
<dbReference type="GO" id="GO:0003723">
    <property type="term" value="F:RNA binding"/>
    <property type="evidence" value="ECO:0007669"/>
    <property type="project" value="InterPro"/>
</dbReference>
<dbReference type="InParanoid" id="A0A0D0E6B3"/>
<keyword evidence="7" id="KW-1185">Reference proteome</keyword>
<feature type="compositionally biased region" description="Basic and acidic residues" evidence="5">
    <location>
        <begin position="516"/>
        <end position="525"/>
    </location>
</feature>
<evidence type="ECO:0000313" key="7">
    <source>
        <dbReference type="Proteomes" id="UP000054538"/>
    </source>
</evidence>
<dbReference type="HOGENOM" id="CLU_008720_0_0_1"/>
<dbReference type="STRING" id="930991.A0A0D0E6B3"/>